<proteinExistence type="predicted"/>
<reference evidence="2" key="1">
    <citation type="journal article" date="2014" name="Front. Microbiol.">
        <title>High frequency of phylogenetically diverse reductive dehalogenase-homologous genes in deep subseafloor sedimentary metagenomes.</title>
        <authorList>
            <person name="Kawai M."/>
            <person name="Futagami T."/>
            <person name="Toyoda A."/>
            <person name="Takaki Y."/>
            <person name="Nishi S."/>
            <person name="Hori S."/>
            <person name="Arai W."/>
            <person name="Tsubouchi T."/>
            <person name="Morono Y."/>
            <person name="Uchiyama I."/>
            <person name="Ito T."/>
            <person name="Fujiyama A."/>
            <person name="Inagaki F."/>
            <person name="Takami H."/>
        </authorList>
    </citation>
    <scope>NUCLEOTIDE SEQUENCE</scope>
    <source>
        <strain evidence="2">Expedition CK06-06</strain>
    </source>
</reference>
<evidence type="ECO:0000313" key="2">
    <source>
        <dbReference type="EMBL" id="GAH93176.1"/>
    </source>
</evidence>
<sequence length="52" mass="6525">MIKDFKYPRFPKKLRFLLRELAHKKSKEATDLYLENWRLKWNRAVSFLNKQK</sequence>
<evidence type="ECO:0000313" key="1">
    <source>
        <dbReference type="EMBL" id="GAH93172.1"/>
    </source>
</evidence>
<organism evidence="2">
    <name type="scientific">marine sediment metagenome</name>
    <dbReference type="NCBI Taxonomy" id="412755"/>
    <lineage>
        <taxon>unclassified sequences</taxon>
        <taxon>metagenomes</taxon>
        <taxon>ecological metagenomes</taxon>
    </lineage>
</organism>
<protein>
    <submittedName>
        <fullName evidence="2">Uncharacterized protein</fullName>
    </submittedName>
</protein>
<comment type="caution">
    <text evidence="2">The sequence shown here is derived from an EMBL/GenBank/DDBJ whole genome shotgun (WGS) entry which is preliminary data.</text>
</comment>
<gene>
    <name evidence="1" type="ORF">S06H3_00498</name>
    <name evidence="2" type="ORF">S06H3_00499</name>
</gene>
<name>X1JEN9_9ZZZZ</name>
<dbReference type="EMBL" id="BARV01000091">
    <property type="protein sequence ID" value="GAH93176.1"/>
    <property type="molecule type" value="Genomic_DNA"/>
</dbReference>
<dbReference type="AlphaFoldDB" id="X1JEN9"/>
<dbReference type="EMBL" id="BARV01000091">
    <property type="protein sequence ID" value="GAH93172.1"/>
    <property type="molecule type" value="Genomic_DNA"/>
</dbReference>
<accession>X1JEN9</accession>